<protein>
    <submittedName>
        <fullName evidence="6">Methyl-accepting chemotaxis protein</fullName>
    </submittedName>
</protein>
<evidence type="ECO:0000313" key="6">
    <source>
        <dbReference type="EMBL" id="SEA67603.1"/>
    </source>
</evidence>
<dbReference type="InterPro" id="IPR004089">
    <property type="entry name" value="MCPsignal_dom"/>
</dbReference>
<dbReference type="Proteomes" id="UP000198638">
    <property type="component" value="Unassembled WGS sequence"/>
</dbReference>
<feature type="domain" description="Methyl-accepting transducer" evidence="4">
    <location>
        <begin position="150"/>
        <end position="379"/>
    </location>
</feature>
<dbReference type="GO" id="GO:0004888">
    <property type="term" value="F:transmembrane signaling receptor activity"/>
    <property type="evidence" value="ECO:0007669"/>
    <property type="project" value="TreeGrafter"/>
</dbReference>
<accession>A0A1H4D460</accession>
<evidence type="ECO:0000256" key="3">
    <source>
        <dbReference type="SAM" id="Phobius"/>
    </source>
</evidence>
<dbReference type="GO" id="GO:0005886">
    <property type="term" value="C:plasma membrane"/>
    <property type="evidence" value="ECO:0007669"/>
    <property type="project" value="TreeGrafter"/>
</dbReference>
<dbReference type="RefSeq" id="WP_090532431.1">
    <property type="nucleotide sequence ID" value="NZ_FNRQ01000002.1"/>
</dbReference>
<dbReference type="SMART" id="SM00283">
    <property type="entry name" value="MA"/>
    <property type="match status" value="1"/>
</dbReference>
<gene>
    <name evidence="6" type="ORF">SAMN05192564_102660</name>
</gene>
<keyword evidence="2" id="KW-0807">Transducer</keyword>
<dbReference type="PANTHER" id="PTHR43531:SF5">
    <property type="entry name" value="METHYL-ACCEPTING CHEMOTAXIS PROTEIN III"/>
    <property type="match status" value="1"/>
</dbReference>
<dbReference type="GO" id="GO:0007165">
    <property type="term" value="P:signal transduction"/>
    <property type="evidence" value="ECO:0007669"/>
    <property type="project" value="UniProtKB-KW"/>
</dbReference>
<keyword evidence="7" id="KW-1185">Reference proteome</keyword>
<feature type="transmembrane region" description="Helical" evidence="3">
    <location>
        <begin position="21"/>
        <end position="45"/>
    </location>
</feature>
<keyword evidence="3" id="KW-0812">Transmembrane</keyword>
<dbReference type="InterPro" id="IPR051310">
    <property type="entry name" value="MCP_chemotaxis"/>
</dbReference>
<feature type="transmembrane region" description="Helical" evidence="3">
    <location>
        <begin position="65"/>
        <end position="87"/>
    </location>
</feature>
<organism evidence="6 7">
    <name type="scientific">Paraburkholderia sartisoli</name>
    <dbReference type="NCBI Taxonomy" id="83784"/>
    <lineage>
        <taxon>Bacteria</taxon>
        <taxon>Pseudomonadati</taxon>
        <taxon>Pseudomonadota</taxon>
        <taxon>Betaproteobacteria</taxon>
        <taxon>Burkholderiales</taxon>
        <taxon>Burkholderiaceae</taxon>
        <taxon>Paraburkholderia</taxon>
    </lineage>
</organism>
<dbReference type="PANTHER" id="PTHR43531">
    <property type="entry name" value="PROTEIN ICFG"/>
    <property type="match status" value="1"/>
</dbReference>
<sequence length="399" mass="42035">MLKNIRIPTALTLSTAMGACGVVMVSILAGTYACLTADMLAYASAAARRVHDFPELTRIDELTHVLRLIDAGLAVSIVGGVSGAVVMRRWLGFKVVRPLDAAMRTVSAIADGQLRDPVIVNEKTQARRLFTSLAELQRELAQTVSTAKTAALAINASAGELARENFELSARTEQQAAAIQETAATTQQIAETVQRNARLAEQTSGVAADTSALIAQGSALVQQVVEAMASINNDSSRISEVVAIVDDLAFQTNILALNAAVEAARAGQEGKGFAVVAAEVRSLAQRSAGAAHEIGTLVKKAGRSVHEGARLSSEVGVTITGLVDSVQQVVTLSGEMSQSANEQNQAVRELNDVMRQIDDVTQQNARMVQSFIEATDKMGGRSNALTDAMEAWKLPLGSA</sequence>
<feature type="domain" description="HAMP" evidence="5">
    <location>
        <begin position="93"/>
        <end position="145"/>
    </location>
</feature>
<comment type="similarity">
    <text evidence="1">Belongs to the methyl-accepting chemotaxis (MCP) protein family.</text>
</comment>
<evidence type="ECO:0000259" key="5">
    <source>
        <dbReference type="PROSITE" id="PS50885"/>
    </source>
</evidence>
<dbReference type="STRING" id="83784.SAMN05192564_102660"/>
<evidence type="ECO:0000259" key="4">
    <source>
        <dbReference type="PROSITE" id="PS50111"/>
    </source>
</evidence>
<dbReference type="PROSITE" id="PS50111">
    <property type="entry name" value="CHEMOTAXIS_TRANSDUC_2"/>
    <property type="match status" value="1"/>
</dbReference>
<dbReference type="PROSITE" id="PS51257">
    <property type="entry name" value="PROKAR_LIPOPROTEIN"/>
    <property type="match status" value="1"/>
</dbReference>
<name>A0A1H4D460_9BURK</name>
<dbReference type="EMBL" id="FNRQ01000002">
    <property type="protein sequence ID" value="SEA67603.1"/>
    <property type="molecule type" value="Genomic_DNA"/>
</dbReference>
<dbReference type="Pfam" id="PF00015">
    <property type="entry name" value="MCPsignal"/>
    <property type="match status" value="1"/>
</dbReference>
<dbReference type="PROSITE" id="PS50885">
    <property type="entry name" value="HAMP"/>
    <property type="match status" value="1"/>
</dbReference>
<dbReference type="GO" id="GO:0006935">
    <property type="term" value="P:chemotaxis"/>
    <property type="evidence" value="ECO:0007669"/>
    <property type="project" value="TreeGrafter"/>
</dbReference>
<evidence type="ECO:0000313" key="7">
    <source>
        <dbReference type="Proteomes" id="UP000198638"/>
    </source>
</evidence>
<proteinExistence type="inferred from homology"/>
<dbReference type="SUPFAM" id="SSF58104">
    <property type="entry name" value="Methyl-accepting chemotaxis protein (MCP) signaling domain"/>
    <property type="match status" value="1"/>
</dbReference>
<dbReference type="AlphaFoldDB" id="A0A1H4D460"/>
<evidence type="ECO:0000256" key="2">
    <source>
        <dbReference type="PROSITE-ProRule" id="PRU00284"/>
    </source>
</evidence>
<dbReference type="InterPro" id="IPR003660">
    <property type="entry name" value="HAMP_dom"/>
</dbReference>
<dbReference type="Gene3D" id="1.10.287.950">
    <property type="entry name" value="Methyl-accepting chemotaxis protein"/>
    <property type="match status" value="1"/>
</dbReference>
<dbReference type="OrthoDB" id="9177860at2"/>
<keyword evidence="3" id="KW-1133">Transmembrane helix</keyword>
<keyword evidence="3" id="KW-0472">Membrane</keyword>
<reference evidence="7" key="1">
    <citation type="submission" date="2016-10" db="EMBL/GenBank/DDBJ databases">
        <authorList>
            <person name="Varghese N."/>
            <person name="Submissions S."/>
        </authorList>
    </citation>
    <scope>NUCLEOTIDE SEQUENCE [LARGE SCALE GENOMIC DNA]</scope>
    <source>
        <strain evidence="7">LMG 24000</strain>
    </source>
</reference>
<evidence type="ECO:0000256" key="1">
    <source>
        <dbReference type="ARBA" id="ARBA00029447"/>
    </source>
</evidence>